<evidence type="ECO:0000313" key="2">
    <source>
        <dbReference type="EMBL" id="TDX86666.1"/>
    </source>
</evidence>
<dbReference type="EMBL" id="SOEO01000001">
    <property type="protein sequence ID" value="TDX86666.1"/>
    <property type="molecule type" value="Genomic_DNA"/>
</dbReference>
<gene>
    <name evidence="2" type="ORF">B0I22_0807</name>
</gene>
<proteinExistence type="predicted"/>
<evidence type="ECO:0000256" key="1">
    <source>
        <dbReference type="SAM" id="SignalP"/>
    </source>
</evidence>
<evidence type="ECO:0000313" key="3">
    <source>
        <dbReference type="Proteomes" id="UP000295313"/>
    </source>
</evidence>
<comment type="caution">
    <text evidence="2">The sequence shown here is derived from an EMBL/GenBank/DDBJ whole genome shotgun (WGS) entry which is preliminary data.</text>
</comment>
<organism evidence="2 3">
    <name type="scientific">Epilithonimonas xixisoli</name>
    <dbReference type="NCBI Taxonomy" id="1476462"/>
    <lineage>
        <taxon>Bacteria</taxon>
        <taxon>Pseudomonadati</taxon>
        <taxon>Bacteroidota</taxon>
        <taxon>Flavobacteriia</taxon>
        <taxon>Flavobacteriales</taxon>
        <taxon>Weeksellaceae</taxon>
        <taxon>Chryseobacterium group</taxon>
        <taxon>Epilithonimonas</taxon>
    </lineage>
</organism>
<name>A0A4R8IDY1_9FLAO</name>
<reference evidence="2 3" key="1">
    <citation type="submission" date="2019-03" db="EMBL/GenBank/DDBJ databases">
        <title>Genomic Encyclopedia of Type Strains, Phase III (KMG-III): the genomes of soil and plant-associated and newly described type strains.</title>
        <authorList>
            <person name="Whitman W."/>
        </authorList>
    </citation>
    <scope>NUCLEOTIDE SEQUENCE [LARGE SCALE GENOMIC DNA]</scope>
    <source>
        <strain evidence="2 3">CGMCC 1.12802</strain>
    </source>
</reference>
<feature type="chain" id="PRO_5020874229" description="C1q domain-containing protein" evidence="1">
    <location>
        <begin position="24"/>
        <end position="234"/>
    </location>
</feature>
<accession>A0A4R8IDY1</accession>
<keyword evidence="3" id="KW-1185">Reference proteome</keyword>
<protein>
    <recommendedName>
        <fullName evidence="4">C1q domain-containing protein</fullName>
    </recommendedName>
</protein>
<dbReference type="RefSeq" id="WP_133943316.1">
    <property type="nucleotide sequence ID" value="NZ_SOEO01000001.1"/>
</dbReference>
<feature type="signal peptide" evidence="1">
    <location>
        <begin position="1"/>
        <end position="23"/>
    </location>
</feature>
<sequence>MKIFNFLSMTCAFFFSVSGSSQVGINTSNPQATLDVNGNVIIRNTPETVVLPGYKLLVANQNSFEVGKVDPSLFFTGSNSNIAKASASSGVSLLELDLSLLYPGWNLLKFGNTEINPALFTSTTSDFYYTVPNKGKYFIHLNFKIRTLLTLGVATNSQIGILKTSGNTTTLIDSKPLSVIGLTLANDSFETIHSIYEFEAGDRIRFVFNRGLLNLGLGLLNNSSGTVLLYKMSD</sequence>
<dbReference type="OrthoDB" id="1345111at2"/>
<keyword evidence="1" id="KW-0732">Signal</keyword>
<dbReference type="Proteomes" id="UP000295313">
    <property type="component" value="Unassembled WGS sequence"/>
</dbReference>
<evidence type="ECO:0008006" key="4">
    <source>
        <dbReference type="Google" id="ProtNLM"/>
    </source>
</evidence>
<dbReference type="AlphaFoldDB" id="A0A4R8IDY1"/>